<evidence type="ECO:0000256" key="3">
    <source>
        <dbReference type="ARBA" id="ARBA00022722"/>
    </source>
</evidence>
<proteinExistence type="predicted"/>
<organism evidence="9 10">
    <name type="scientific">Tanacetum coccineum</name>
    <dbReference type="NCBI Taxonomy" id="301880"/>
    <lineage>
        <taxon>Eukaryota</taxon>
        <taxon>Viridiplantae</taxon>
        <taxon>Streptophyta</taxon>
        <taxon>Embryophyta</taxon>
        <taxon>Tracheophyta</taxon>
        <taxon>Spermatophyta</taxon>
        <taxon>Magnoliopsida</taxon>
        <taxon>eudicotyledons</taxon>
        <taxon>Gunneridae</taxon>
        <taxon>Pentapetalae</taxon>
        <taxon>asterids</taxon>
        <taxon>campanulids</taxon>
        <taxon>Asterales</taxon>
        <taxon>Asteraceae</taxon>
        <taxon>Asteroideae</taxon>
        <taxon>Anthemideae</taxon>
        <taxon>Anthemidinae</taxon>
        <taxon>Tanacetum</taxon>
    </lineage>
</organism>
<keyword evidence="3" id="KW-0540">Nuclease</keyword>
<feature type="region of interest" description="Disordered" evidence="7">
    <location>
        <begin position="111"/>
        <end position="132"/>
    </location>
</feature>
<dbReference type="SUPFAM" id="SSF56672">
    <property type="entry name" value="DNA/RNA polymerases"/>
    <property type="match status" value="1"/>
</dbReference>
<feature type="domain" description="Reverse transcriptase RNase H-like" evidence="8">
    <location>
        <begin position="5"/>
        <end position="82"/>
    </location>
</feature>
<accession>A0ABQ5CQY2</accession>
<reference evidence="9" key="2">
    <citation type="submission" date="2022-01" db="EMBL/GenBank/DDBJ databases">
        <authorList>
            <person name="Yamashiro T."/>
            <person name="Shiraishi A."/>
            <person name="Satake H."/>
            <person name="Nakayama K."/>
        </authorList>
    </citation>
    <scope>NUCLEOTIDE SEQUENCE</scope>
</reference>
<dbReference type="InterPro" id="IPR041373">
    <property type="entry name" value="RT_RNaseH"/>
</dbReference>
<gene>
    <name evidence="9" type="ORF">Tco_0909052</name>
</gene>
<dbReference type="InterPro" id="IPR043502">
    <property type="entry name" value="DNA/RNA_pol_sf"/>
</dbReference>
<evidence type="ECO:0000256" key="2">
    <source>
        <dbReference type="ARBA" id="ARBA00022695"/>
    </source>
</evidence>
<evidence type="ECO:0000256" key="5">
    <source>
        <dbReference type="ARBA" id="ARBA00022801"/>
    </source>
</evidence>
<dbReference type="Proteomes" id="UP001151760">
    <property type="component" value="Unassembled WGS sequence"/>
</dbReference>
<evidence type="ECO:0000259" key="8">
    <source>
        <dbReference type="Pfam" id="PF17917"/>
    </source>
</evidence>
<sequence length="195" mass="22342">MLLVERRGVQTPISYASRPLQDTKTCYTPTEKTVLALIHTTRSLRTIFRKHQIKIVTNGLMEEILKISGTEGRLAKWAAEIRIYNISYIQTNEAGGQMVNKFLRQKEPMPRMLSEKDEGPSRWNKKPQAELTPTPRPWRLYLSREANKEGSGVGMILISPNEKMYSYAIRLNFNAPDDNIDYKALLAGLVMVYPI</sequence>
<keyword evidence="2" id="KW-0548">Nucleotidyltransferase</keyword>
<protein>
    <submittedName>
        <fullName evidence="9">Reverse transcriptase domain-containing protein</fullName>
    </submittedName>
</protein>
<evidence type="ECO:0000313" key="9">
    <source>
        <dbReference type="EMBL" id="GJT28777.1"/>
    </source>
</evidence>
<evidence type="ECO:0000256" key="7">
    <source>
        <dbReference type="SAM" id="MobiDB-lite"/>
    </source>
</evidence>
<dbReference type="PANTHER" id="PTHR48475:SF2">
    <property type="entry name" value="RIBONUCLEASE H"/>
    <property type="match status" value="1"/>
</dbReference>
<dbReference type="GO" id="GO:0003964">
    <property type="term" value="F:RNA-directed DNA polymerase activity"/>
    <property type="evidence" value="ECO:0007669"/>
    <property type="project" value="UniProtKB-KW"/>
</dbReference>
<dbReference type="EMBL" id="BQNB010014489">
    <property type="protein sequence ID" value="GJT28777.1"/>
    <property type="molecule type" value="Genomic_DNA"/>
</dbReference>
<keyword evidence="5" id="KW-0378">Hydrolase</keyword>
<dbReference type="Pfam" id="PF17917">
    <property type="entry name" value="RT_RNaseH"/>
    <property type="match status" value="1"/>
</dbReference>
<name>A0ABQ5CQY2_9ASTR</name>
<keyword evidence="1" id="KW-0808">Transferase</keyword>
<evidence type="ECO:0000256" key="1">
    <source>
        <dbReference type="ARBA" id="ARBA00022679"/>
    </source>
</evidence>
<keyword evidence="10" id="KW-1185">Reference proteome</keyword>
<reference evidence="9" key="1">
    <citation type="journal article" date="2022" name="Int. J. Mol. Sci.">
        <title>Draft Genome of Tanacetum Coccineum: Genomic Comparison of Closely Related Tanacetum-Family Plants.</title>
        <authorList>
            <person name="Yamashiro T."/>
            <person name="Shiraishi A."/>
            <person name="Nakayama K."/>
            <person name="Satake H."/>
        </authorList>
    </citation>
    <scope>NUCLEOTIDE SEQUENCE</scope>
</reference>
<dbReference type="PANTHER" id="PTHR48475">
    <property type="entry name" value="RIBONUCLEASE H"/>
    <property type="match status" value="1"/>
</dbReference>
<keyword evidence="6 9" id="KW-0695">RNA-directed DNA polymerase</keyword>
<feature type="compositionally biased region" description="Basic and acidic residues" evidence="7">
    <location>
        <begin position="111"/>
        <end position="120"/>
    </location>
</feature>
<keyword evidence="4" id="KW-0255">Endonuclease</keyword>
<comment type="caution">
    <text evidence="9">The sequence shown here is derived from an EMBL/GenBank/DDBJ whole genome shotgun (WGS) entry which is preliminary data.</text>
</comment>
<evidence type="ECO:0000313" key="10">
    <source>
        <dbReference type="Proteomes" id="UP001151760"/>
    </source>
</evidence>
<evidence type="ECO:0000256" key="6">
    <source>
        <dbReference type="ARBA" id="ARBA00022918"/>
    </source>
</evidence>
<evidence type="ECO:0000256" key="4">
    <source>
        <dbReference type="ARBA" id="ARBA00022759"/>
    </source>
</evidence>